<gene>
    <name evidence="2" type="ORF">H9646_11115</name>
</gene>
<dbReference type="SUPFAM" id="SSF54913">
    <property type="entry name" value="GlnB-like"/>
    <property type="match status" value="1"/>
</dbReference>
<dbReference type="InterPro" id="IPR011322">
    <property type="entry name" value="N-reg_PII-like_a/b"/>
</dbReference>
<dbReference type="Pfam" id="PF03091">
    <property type="entry name" value="CutA1"/>
    <property type="match status" value="1"/>
</dbReference>
<dbReference type="Gene3D" id="3.30.70.120">
    <property type="match status" value="1"/>
</dbReference>
<name>A0ABR8SC53_9BURK</name>
<dbReference type="PANTHER" id="PTHR23419">
    <property type="entry name" value="DIVALENT CATION TOLERANCE CUTA-RELATED"/>
    <property type="match status" value="1"/>
</dbReference>
<evidence type="ECO:0000313" key="3">
    <source>
        <dbReference type="Proteomes" id="UP000634919"/>
    </source>
</evidence>
<evidence type="ECO:0000313" key="2">
    <source>
        <dbReference type="EMBL" id="MBD7961037.1"/>
    </source>
</evidence>
<comment type="caution">
    <text evidence="2">The sequence shown here is derived from an EMBL/GenBank/DDBJ whole genome shotgun (WGS) entry which is preliminary data.</text>
</comment>
<accession>A0ABR8SC53</accession>
<sequence>MTLPLLLAPVAIVTTTVGTQAQAQQLAQDAIHSNLAACAQLEAITSHYQWQGRLEHSAEWRVVFKTVPDAVQALWQWLQAAHPYEVPQLLLRTEQADAAYAAWVNANVVINKSY</sequence>
<dbReference type="InterPro" id="IPR004323">
    <property type="entry name" value="Ion_tolerance_CutA"/>
</dbReference>
<dbReference type="InterPro" id="IPR015867">
    <property type="entry name" value="N-reg_PII/ATP_PRibTrfase_C"/>
</dbReference>
<evidence type="ECO:0000256" key="1">
    <source>
        <dbReference type="ARBA" id="ARBA00010169"/>
    </source>
</evidence>
<protein>
    <submittedName>
        <fullName evidence="2">Divalent-cation tolerance protein CutA</fullName>
    </submittedName>
</protein>
<dbReference type="EMBL" id="JACSQK010000005">
    <property type="protein sequence ID" value="MBD7961037.1"/>
    <property type="molecule type" value="Genomic_DNA"/>
</dbReference>
<dbReference type="RefSeq" id="WP_191723432.1">
    <property type="nucleotide sequence ID" value="NZ_JACSQK010000005.1"/>
</dbReference>
<comment type="similarity">
    <text evidence="1">Belongs to the CutA family.</text>
</comment>
<keyword evidence="3" id="KW-1185">Reference proteome</keyword>
<proteinExistence type="inferred from homology"/>
<reference evidence="2 3" key="1">
    <citation type="submission" date="2020-08" db="EMBL/GenBank/DDBJ databases">
        <title>A Genomic Blueprint of the Chicken Gut Microbiome.</title>
        <authorList>
            <person name="Gilroy R."/>
            <person name="Ravi A."/>
            <person name="Getino M."/>
            <person name="Pursley I."/>
            <person name="Horton D.L."/>
            <person name="Alikhan N.-F."/>
            <person name="Baker D."/>
            <person name="Gharbi K."/>
            <person name="Hall N."/>
            <person name="Watson M."/>
            <person name="Adriaenssens E.M."/>
            <person name="Foster-Nyarko E."/>
            <person name="Jarju S."/>
            <person name="Secka A."/>
            <person name="Antonio M."/>
            <person name="Oren A."/>
            <person name="Chaudhuri R."/>
            <person name="La Ragione R.M."/>
            <person name="Hildebrand F."/>
            <person name="Pallen M.J."/>
        </authorList>
    </citation>
    <scope>NUCLEOTIDE SEQUENCE [LARGE SCALE GENOMIC DNA]</scope>
    <source>
        <strain evidence="2 3">Sa2CVA6</strain>
    </source>
</reference>
<dbReference type="PANTHER" id="PTHR23419:SF8">
    <property type="entry name" value="FI09726P"/>
    <property type="match status" value="1"/>
</dbReference>
<dbReference type="Proteomes" id="UP000634919">
    <property type="component" value="Unassembled WGS sequence"/>
</dbReference>
<organism evidence="2 3">
    <name type="scientific">Comamonas avium</name>
    <dbReference type="NCBI Taxonomy" id="2762231"/>
    <lineage>
        <taxon>Bacteria</taxon>
        <taxon>Pseudomonadati</taxon>
        <taxon>Pseudomonadota</taxon>
        <taxon>Betaproteobacteria</taxon>
        <taxon>Burkholderiales</taxon>
        <taxon>Comamonadaceae</taxon>
        <taxon>Comamonas</taxon>
    </lineage>
</organism>